<dbReference type="RefSeq" id="WP_089843270.1">
    <property type="nucleotide sequence ID" value="NZ_FOZL01000002.1"/>
</dbReference>
<protein>
    <recommendedName>
        <fullName evidence="4">Chlor_Arch_YYY domain-containing protein</fullName>
    </recommendedName>
</protein>
<evidence type="ECO:0008006" key="4">
    <source>
        <dbReference type="Google" id="ProtNLM"/>
    </source>
</evidence>
<keyword evidence="1" id="KW-0472">Membrane</keyword>
<organism evidence="2 3">
    <name type="scientific">Granulicella pectinivorans</name>
    <dbReference type="NCBI Taxonomy" id="474950"/>
    <lineage>
        <taxon>Bacteria</taxon>
        <taxon>Pseudomonadati</taxon>
        <taxon>Acidobacteriota</taxon>
        <taxon>Terriglobia</taxon>
        <taxon>Terriglobales</taxon>
        <taxon>Acidobacteriaceae</taxon>
        <taxon>Granulicella</taxon>
    </lineage>
</organism>
<sequence length="616" mass="68102">MLVFSRRRLAALAATATATVLLLLWLPYRIPVQPSLSESYIFGFNNHAGIAIIALGALLSALIAWRAPLQPYTGLTEQPLPKSALHQALAATLLVNLCLYLLTRRLDGFNESIYLVDRIKLLLEGKVIYRDFEFAYGPLMLYGPAWLCRLHLPVGDAYNLFWIAANLTGVWMAFKTLQWIDAPAPGRRLLFVLLVCLSLLAATSTGLNYSLIRYILPCFLGLDLYRRLAPINRPRTQPPVILLALPYSLAIFLVSPEVALSFVLGISVYLLLYGHLRLIPNLLAYLAALSGIGIAIHLAQQAGYFYTMNAFRTGGLNFPIIPGPHILLFLLALGFSSIYAAGQICRRHPSGLLMLLAVSAAGVVGALSRCDQIHTFMNPLGLTIASIAIANQYRSFGKAFRYATLAVYLVIPTLIGAPALARSFSRAALPSLFAWEGNRTGTALDRIVFRRMERSLGPTLARIKFDNYKTFATGHLPADLSPLYGYPAGTQFLAPFGFTPSRFGTAHTPQIDEGYFLEDINLINDASVQRKVAEIAAHPERPLLILPGREGSCVRFGDRAMIRSLFLVPYNRPAQHVGETLNPLCNYILNNYELKLPDTPMRYGYAVWQRRTPPPA</sequence>
<dbReference type="OrthoDB" id="121404at2"/>
<keyword evidence="1" id="KW-1133">Transmembrane helix</keyword>
<feature type="transmembrane region" description="Helical" evidence="1">
    <location>
        <begin position="320"/>
        <end position="339"/>
    </location>
</feature>
<keyword evidence="1" id="KW-0812">Transmembrane</keyword>
<evidence type="ECO:0000313" key="2">
    <source>
        <dbReference type="EMBL" id="SFS21179.1"/>
    </source>
</evidence>
<feature type="transmembrane region" description="Helical" evidence="1">
    <location>
        <begin position="39"/>
        <end position="63"/>
    </location>
</feature>
<name>A0A1I6MZR2_9BACT</name>
<feature type="transmembrane region" description="Helical" evidence="1">
    <location>
        <begin position="351"/>
        <end position="367"/>
    </location>
</feature>
<dbReference type="EMBL" id="FOZL01000002">
    <property type="protein sequence ID" value="SFS21179.1"/>
    <property type="molecule type" value="Genomic_DNA"/>
</dbReference>
<evidence type="ECO:0000256" key="1">
    <source>
        <dbReference type="SAM" id="Phobius"/>
    </source>
</evidence>
<keyword evidence="3" id="KW-1185">Reference proteome</keyword>
<gene>
    <name evidence="2" type="ORF">SAMN05421771_4073</name>
</gene>
<dbReference type="AlphaFoldDB" id="A0A1I6MZR2"/>
<proteinExistence type="predicted"/>
<reference evidence="2 3" key="1">
    <citation type="submission" date="2016-10" db="EMBL/GenBank/DDBJ databases">
        <authorList>
            <person name="de Groot N.N."/>
        </authorList>
    </citation>
    <scope>NUCLEOTIDE SEQUENCE [LARGE SCALE GENOMIC DNA]</scope>
    <source>
        <strain evidence="2 3">DSM 21001</strain>
    </source>
</reference>
<feature type="transmembrane region" description="Helical" evidence="1">
    <location>
        <begin position="373"/>
        <end position="390"/>
    </location>
</feature>
<feature type="transmembrane region" description="Helical" evidence="1">
    <location>
        <begin position="402"/>
        <end position="421"/>
    </location>
</feature>
<feature type="transmembrane region" description="Helical" evidence="1">
    <location>
        <begin position="247"/>
        <end position="270"/>
    </location>
</feature>
<feature type="transmembrane region" description="Helical" evidence="1">
    <location>
        <begin position="282"/>
        <end position="300"/>
    </location>
</feature>
<evidence type="ECO:0000313" key="3">
    <source>
        <dbReference type="Proteomes" id="UP000199024"/>
    </source>
</evidence>
<dbReference type="Proteomes" id="UP000199024">
    <property type="component" value="Unassembled WGS sequence"/>
</dbReference>
<feature type="transmembrane region" description="Helical" evidence="1">
    <location>
        <begin position="189"/>
        <end position="212"/>
    </location>
</feature>
<accession>A0A1I6MZR2</accession>